<dbReference type="PANTHER" id="PTHR45228">
    <property type="entry name" value="CYCLIC DI-GMP PHOSPHODIESTERASE TM_0186-RELATED"/>
    <property type="match status" value="1"/>
</dbReference>
<name>A0A3G8YB74_9DEIO</name>
<dbReference type="PANTHER" id="PTHR45228:SF4">
    <property type="entry name" value="LIPOPROTEIN"/>
    <property type="match status" value="1"/>
</dbReference>
<proteinExistence type="predicted"/>
<dbReference type="AlphaFoldDB" id="A0A3G8YB74"/>
<dbReference type="KEGG" id="dph:EHF33_07660"/>
<dbReference type="RefSeq" id="WP_124869621.1">
    <property type="nucleotide sequence ID" value="NZ_CP034183.1"/>
</dbReference>
<feature type="region of interest" description="Disordered" evidence="1">
    <location>
        <begin position="1"/>
        <end position="21"/>
    </location>
</feature>
<dbReference type="EMBL" id="CP034183">
    <property type="protein sequence ID" value="AZI42639.1"/>
    <property type="molecule type" value="Genomic_DNA"/>
</dbReference>
<dbReference type="Proteomes" id="UP000276417">
    <property type="component" value="Chromosome 1"/>
</dbReference>
<organism evidence="3 4">
    <name type="scientific">Deinococcus psychrotolerans</name>
    <dbReference type="NCBI Taxonomy" id="2489213"/>
    <lineage>
        <taxon>Bacteria</taxon>
        <taxon>Thermotogati</taxon>
        <taxon>Deinococcota</taxon>
        <taxon>Deinococci</taxon>
        <taxon>Deinococcales</taxon>
        <taxon>Deinococcaceae</taxon>
        <taxon>Deinococcus</taxon>
    </lineage>
</organism>
<dbReference type="CDD" id="cd00077">
    <property type="entry name" value="HDc"/>
    <property type="match status" value="1"/>
</dbReference>
<gene>
    <name evidence="3" type="ORF">EHF33_07660</name>
</gene>
<dbReference type="InterPro" id="IPR052020">
    <property type="entry name" value="Cyclic_di-GMP/3'3'-cGAMP_PDE"/>
</dbReference>
<dbReference type="OrthoDB" id="9802066at2"/>
<keyword evidence="4" id="KW-1185">Reference proteome</keyword>
<evidence type="ECO:0000256" key="1">
    <source>
        <dbReference type="SAM" id="MobiDB-lite"/>
    </source>
</evidence>
<dbReference type="PROSITE" id="PS51832">
    <property type="entry name" value="HD_GYP"/>
    <property type="match status" value="1"/>
</dbReference>
<accession>A0A3G8YB74</accession>
<dbReference type="SUPFAM" id="SSF55781">
    <property type="entry name" value="GAF domain-like"/>
    <property type="match status" value="1"/>
</dbReference>
<dbReference type="InterPro" id="IPR037522">
    <property type="entry name" value="HD_GYP_dom"/>
</dbReference>
<dbReference type="Gene3D" id="3.30.450.40">
    <property type="match status" value="1"/>
</dbReference>
<dbReference type="Gene3D" id="1.10.3210.10">
    <property type="entry name" value="Hypothetical protein af1432"/>
    <property type="match status" value="1"/>
</dbReference>
<evidence type="ECO:0000313" key="4">
    <source>
        <dbReference type="Proteomes" id="UP000276417"/>
    </source>
</evidence>
<dbReference type="InterPro" id="IPR003607">
    <property type="entry name" value="HD/PDEase_dom"/>
</dbReference>
<reference evidence="3 4" key="1">
    <citation type="submission" date="2018-11" db="EMBL/GenBank/DDBJ databases">
        <title>Deinococcus shelandsis sp. nov., isolated from South Shetland Islands soil of Antarctica.</title>
        <authorList>
            <person name="Tian J."/>
        </authorList>
    </citation>
    <scope>NUCLEOTIDE SEQUENCE [LARGE SCALE GENOMIC DNA]</scope>
    <source>
        <strain evidence="3 4">S14-83T</strain>
    </source>
</reference>
<feature type="domain" description="HD-GYP" evidence="2">
    <location>
        <begin position="168"/>
        <end position="348"/>
    </location>
</feature>
<evidence type="ECO:0000259" key="2">
    <source>
        <dbReference type="PROSITE" id="PS51832"/>
    </source>
</evidence>
<dbReference type="InterPro" id="IPR029016">
    <property type="entry name" value="GAF-like_dom_sf"/>
</dbReference>
<dbReference type="Pfam" id="PF01966">
    <property type="entry name" value="HD"/>
    <property type="match status" value="1"/>
</dbReference>
<dbReference type="SMART" id="SM00471">
    <property type="entry name" value="HDc"/>
    <property type="match status" value="1"/>
</dbReference>
<feature type="compositionally biased region" description="Low complexity" evidence="1">
    <location>
        <begin position="11"/>
        <end position="21"/>
    </location>
</feature>
<evidence type="ECO:0000313" key="3">
    <source>
        <dbReference type="EMBL" id="AZI42639.1"/>
    </source>
</evidence>
<sequence length="348" mass="37139">MFRRPRPQPSPASQSAEQTAAVELASPALAGTLSVYQEPEAGKLLAELLSRPTPEGLLESALSQLAARVGGDVKGYGVLRRGQDRVVAVLLYPRRLVGLSLSGPWTAARPRLITNGSSDLYAMNDEMLHPQFDEAGMNQVSASLVLPLADKGRNLGALVLDRVGSGFTQEQQDSAQKLSSTVGMLLGLMDSREEARATARTVAAAVAEISESLDFDSVGHAEAVAQVALQLGRTLGLAERELDEVWFAATLHDVGKLHGEENHALVSANVLHGVGSLSQAQLAIRHHHERWDGQGTPDKLSGEDIPLYARILAVANTYVRTGDLEVLRGQAGKALDPRLVGLLERGVH</sequence>
<dbReference type="SUPFAM" id="SSF109604">
    <property type="entry name" value="HD-domain/PDEase-like"/>
    <property type="match status" value="1"/>
</dbReference>
<dbReference type="InterPro" id="IPR006674">
    <property type="entry name" value="HD_domain"/>
</dbReference>
<protein>
    <submittedName>
        <fullName evidence="3">HD domain-containing protein</fullName>
    </submittedName>
</protein>